<dbReference type="KEGG" id="tut:107369723"/>
<sequence length="190" mass="21711">MAVKACKQSSFLHIIYNKEKTDTLLKLAYKHLGLEENEAHVFLSSLFLTSTKTHSANFSTSLDKKLKLLTPHFTSSQIVNNPKLLTSYRLETLSQTIKDLQSFGVTKIGPEHLCNPKLLWQLSERDWKDYKLIDESVDCAASYIASISDTSGPTKQAIYDRLRREVPEYKSLPLKKLKPLITAYTIYLKQ</sequence>
<dbReference type="Proteomes" id="UP000015104">
    <property type="component" value="Unassembled WGS sequence"/>
</dbReference>
<name>T1L2Y4_TETUR</name>
<keyword evidence="2" id="KW-1185">Reference proteome</keyword>
<reference evidence="2" key="1">
    <citation type="submission" date="2011-08" db="EMBL/GenBank/DDBJ databases">
        <authorList>
            <person name="Rombauts S."/>
        </authorList>
    </citation>
    <scope>NUCLEOTIDE SEQUENCE</scope>
    <source>
        <strain evidence="2">London</strain>
    </source>
</reference>
<protein>
    <submittedName>
        <fullName evidence="1">Uncharacterized protein</fullName>
    </submittedName>
</protein>
<proteinExistence type="predicted"/>
<gene>
    <name evidence="1" type="primary">107369723</name>
</gene>
<dbReference type="EnsemblMetazoa" id="tetur34g00850.1">
    <property type="protein sequence ID" value="tetur34g00850.1"/>
    <property type="gene ID" value="tetur34g00850"/>
</dbReference>
<evidence type="ECO:0000313" key="1">
    <source>
        <dbReference type="EnsemblMetazoa" id="tetur34g00850.1"/>
    </source>
</evidence>
<dbReference type="OMA" id="TTIRIEH"/>
<dbReference type="AlphaFoldDB" id="T1L2Y4"/>
<evidence type="ECO:0000313" key="2">
    <source>
        <dbReference type="Proteomes" id="UP000015104"/>
    </source>
</evidence>
<dbReference type="EMBL" id="CAEY01000991">
    <property type="status" value="NOT_ANNOTATED_CDS"/>
    <property type="molecule type" value="Genomic_DNA"/>
</dbReference>
<organism evidence="1 2">
    <name type="scientific">Tetranychus urticae</name>
    <name type="common">Two-spotted spider mite</name>
    <dbReference type="NCBI Taxonomy" id="32264"/>
    <lineage>
        <taxon>Eukaryota</taxon>
        <taxon>Metazoa</taxon>
        <taxon>Ecdysozoa</taxon>
        <taxon>Arthropoda</taxon>
        <taxon>Chelicerata</taxon>
        <taxon>Arachnida</taxon>
        <taxon>Acari</taxon>
        <taxon>Acariformes</taxon>
        <taxon>Trombidiformes</taxon>
        <taxon>Prostigmata</taxon>
        <taxon>Eleutherengona</taxon>
        <taxon>Raphignathae</taxon>
        <taxon>Tetranychoidea</taxon>
        <taxon>Tetranychidae</taxon>
        <taxon>Tetranychus</taxon>
    </lineage>
</organism>
<accession>T1L2Y4</accession>
<dbReference type="OrthoDB" id="10411452at2759"/>
<reference evidence="1" key="2">
    <citation type="submission" date="2015-06" db="UniProtKB">
        <authorList>
            <consortium name="EnsemblMetazoa"/>
        </authorList>
    </citation>
    <scope>IDENTIFICATION</scope>
</reference>
<dbReference type="HOGENOM" id="CLU_1429746_0_0_1"/>